<keyword evidence="2" id="KW-1185">Reference proteome</keyword>
<sequence length="119" mass="13665">MKGERHLMMIEISIPSRPGRRQSGALITQVIDKNPALRTSYEGSSCLEMVPMKNMATDAALARVERTLARFNFELLKRYGLMHEDPEDPEDEFETVVTEKNMYGSSTEKAQDQIRMQIR</sequence>
<dbReference type="EMBL" id="JARJCW010000017">
    <property type="protein sequence ID" value="KAJ7215428.1"/>
    <property type="molecule type" value="Genomic_DNA"/>
</dbReference>
<proteinExistence type="predicted"/>
<dbReference type="Proteomes" id="UP001219525">
    <property type="component" value="Unassembled WGS sequence"/>
</dbReference>
<comment type="caution">
    <text evidence="1">The sequence shown here is derived from an EMBL/GenBank/DDBJ whole genome shotgun (WGS) entry which is preliminary data.</text>
</comment>
<organism evidence="1 2">
    <name type="scientific">Mycena pura</name>
    <dbReference type="NCBI Taxonomy" id="153505"/>
    <lineage>
        <taxon>Eukaryota</taxon>
        <taxon>Fungi</taxon>
        <taxon>Dikarya</taxon>
        <taxon>Basidiomycota</taxon>
        <taxon>Agaricomycotina</taxon>
        <taxon>Agaricomycetes</taxon>
        <taxon>Agaricomycetidae</taxon>
        <taxon>Agaricales</taxon>
        <taxon>Marasmiineae</taxon>
        <taxon>Mycenaceae</taxon>
        <taxon>Mycena</taxon>
    </lineage>
</organism>
<evidence type="ECO:0000313" key="1">
    <source>
        <dbReference type="EMBL" id="KAJ7215428.1"/>
    </source>
</evidence>
<dbReference type="AlphaFoldDB" id="A0AAD6YJI2"/>
<gene>
    <name evidence="1" type="ORF">GGX14DRAFT_562643</name>
</gene>
<name>A0AAD6YJI2_9AGAR</name>
<evidence type="ECO:0000313" key="2">
    <source>
        <dbReference type="Proteomes" id="UP001219525"/>
    </source>
</evidence>
<reference evidence="1" key="1">
    <citation type="submission" date="2023-03" db="EMBL/GenBank/DDBJ databases">
        <title>Massive genome expansion in bonnet fungi (Mycena s.s.) driven by repeated elements and novel gene families across ecological guilds.</title>
        <authorList>
            <consortium name="Lawrence Berkeley National Laboratory"/>
            <person name="Harder C.B."/>
            <person name="Miyauchi S."/>
            <person name="Viragh M."/>
            <person name="Kuo A."/>
            <person name="Thoen E."/>
            <person name="Andreopoulos B."/>
            <person name="Lu D."/>
            <person name="Skrede I."/>
            <person name="Drula E."/>
            <person name="Henrissat B."/>
            <person name="Morin E."/>
            <person name="Kohler A."/>
            <person name="Barry K."/>
            <person name="LaButti K."/>
            <person name="Morin E."/>
            <person name="Salamov A."/>
            <person name="Lipzen A."/>
            <person name="Mereny Z."/>
            <person name="Hegedus B."/>
            <person name="Baldrian P."/>
            <person name="Stursova M."/>
            <person name="Weitz H."/>
            <person name="Taylor A."/>
            <person name="Grigoriev I.V."/>
            <person name="Nagy L.G."/>
            <person name="Martin F."/>
            <person name="Kauserud H."/>
        </authorList>
    </citation>
    <scope>NUCLEOTIDE SEQUENCE</scope>
    <source>
        <strain evidence="1">9144</strain>
    </source>
</reference>
<accession>A0AAD6YJI2</accession>
<protein>
    <submittedName>
        <fullName evidence="1">Uncharacterized protein</fullName>
    </submittedName>
</protein>